<dbReference type="Proteomes" id="UP000053424">
    <property type="component" value="Unassembled WGS sequence"/>
</dbReference>
<feature type="domain" description="DUF6533" evidence="2">
    <location>
        <begin position="23"/>
        <end position="67"/>
    </location>
</feature>
<keyword evidence="1" id="KW-0812">Transmembrane</keyword>
<feature type="transmembrane region" description="Helical" evidence="1">
    <location>
        <begin position="210"/>
        <end position="230"/>
    </location>
</feature>
<dbReference type="HOGENOM" id="CLU_035509_7_3_1"/>
<protein>
    <recommendedName>
        <fullName evidence="2">DUF6533 domain-containing protein</fullName>
    </recommendedName>
</protein>
<sequence>MAAPLSPEQLANVARNLMVAKMFSLASCVMLFYDIVITFGQEVERIWMRKFTMVTALWFLNRYLSPLGYIVIIVSFHHPWSKEVCNRYILFPEALKIVTAFVIGVIFTMRIYAIYSGRLTIVLFVACLLAAELAVKIWAFTDGTSLVLPEGLVGCILVGKHQGRFVFTWVAELVFDSVVFFLTLWRTVVHNRLLRGNTSSLINLVLRDGVIYFGVIFIANLVTVLLFLFATPNLKAVNNY</sequence>
<dbReference type="AlphaFoldDB" id="A0A0C3C163"/>
<keyword evidence="1" id="KW-1133">Transmembrane helix</keyword>
<keyword evidence="1" id="KW-0472">Membrane</keyword>
<dbReference type="STRING" id="686832.A0A0C3C163"/>
<reference evidence="3 4" key="1">
    <citation type="submission" date="2014-04" db="EMBL/GenBank/DDBJ databases">
        <authorList>
            <consortium name="DOE Joint Genome Institute"/>
            <person name="Kuo A."/>
            <person name="Gay G."/>
            <person name="Dore J."/>
            <person name="Kohler A."/>
            <person name="Nagy L.G."/>
            <person name="Floudas D."/>
            <person name="Copeland A."/>
            <person name="Barry K.W."/>
            <person name="Cichocki N."/>
            <person name="Veneault-Fourrey C."/>
            <person name="LaButti K."/>
            <person name="Lindquist E.A."/>
            <person name="Lipzen A."/>
            <person name="Lundell T."/>
            <person name="Morin E."/>
            <person name="Murat C."/>
            <person name="Sun H."/>
            <person name="Tunlid A."/>
            <person name="Henrissat B."/>
            <person name="Grigoriev I.V."/>
            <person name="Hibbett D.S."/>
            <person name="Martin F."/>
            <person name="Nordberg H.P."/>
            <person name="Cantor M.N."/>
            <person name="Hua S.X."/>
        </authorList>
    </citation>
    <scope>NUCLEOTIDE SEQUENCE [LARGE SCALE GENOMIC DNA]</scope>
    <source>
        <strain evidence="4">h7</strain>
    </source>
</reference>
<name>A0A0C3C163_HEBCY</name>
<evidence type="ECO:0000256" key="1">
    <source>
        <dbReference type="SAM" id="Phobius"/>
    </source>
</evidence>
<feature type="transmembrane region" description="Helical" evidence="1">
    <location>
        <begin position="88"/>
        <end position="107"/>
    </location>
</feature>
<organism evidence="3 4">
    <name type="scientific">Hebeloma cylindrosporum</name>
    <dbReference type="NCBI Taxonomy" id="76867"/>
    <lineage>
        <taxon>Eukaryota</taxon>
        <taxon>Fungi</taxon>
        <taxon>Dikarya</taxon>
        <taxon>Basidiomycota</taxon>
        <taxon>Agaricomycotina</taxon>
        <taxon>Agaricomycetes</taxon>
        <taxon>Agaricomycetidae</taxon>
        <taxon>Agaricales</taxon>
        <taxon>Agaricineae</taxon>
        <taxon>Hymenogastraceae</taxon>
        <taxon>Hebeloma</taxon>
    </lineage>
</organism>
<keyword evidence="4" id="KW-1185">Reference proteome</keyword>
<dbReference type="EMBL" id="KN831793">
    <property type="protein sequence ID" value="KIM38019.1"/>
    <property type="molecule type" value="Genomic_DNA"/>
</dbReference>
<dbReference type="InterPro" id="IPR045340">
    <property type="entry name" value="DUF6533"/>
</dbReference>
<evidence type="ECO:0000259" key="2">
    <source>
        <dbReference type="Pfam" id="PF20151"/>
    </source>
</evidence>
<evidence type="ECO:0000313" key="4">
    <source>
        <dbReference type="Proteomes" id="UP000053424"/>
    </source>
</evidence>
<gene>
    <name evidence="3" type="ORF">M413DRAFT_249814</name>
</gene>
<dbReference type="OrthoDB" id="3242376at2759"/>
<feature type="transmembrane region" description="Helical" evidence="1">
    <location>
        <begin position="166"/>
        <end position="189"/>
    </location>
</feature>
<proteinExistence type="predicted"/>
<evidence type="ECO:0000313" key="3">
    <source>
        <dbReference type="EMBL" id="KIM38019.1"/>
    </source>
</evidence>
<reference evidence="4" key="2">
    <citation type="submission" date="2015-01" db="EMBL/GenBank/DDBJ databases">
        <title>Evolutionary Origins and Diversification of the Mycorrhizal Mutualists.</title>
        <authorList>
            <consortium name="DOE Joint Genome Institute"/>
            <consortium name="Mycorrhizal Genomics Consortium"/>
            <person name="Kohler A."/>
            <person name="Kuo A."/>
            <person name="Nagy L.G."/>
            <person name="Floudas D."/>
            <person name="Copeland A."/>
            <person name="Barry K.W."/>
            <person name="Cichocki N."/>
            <person name="Veneault-Fourrey C."/>
            <person name="LaButti K."/>
            <person name="Lindquist E.A."/>
            <person name="Lipzen A."/>
            <person name="Lundell T."/>
            <person name="Morin E."/>
            <person name="Murat C."/>
            <person name="Riley R."/>
            <person name="Ohm R."/>
            <person name="Sun H."/>
            <person name="Tunlid A."/>
            <person name="Henrissat B."/>
            <person name="Grigoriev I.V."/>
            <person name="Hibbett D.S."/>
            <person name="Martin F."/>
        </authorList>
    </citation>
    <scope>NUCLEOTIDE SEQUENCE [LARGE SCALE GENOMIC DNA]</scope>
    <source>
        <strain evidence="4">h7</strain>
    </source>
</reference>
<accession>A0A0C3C163</accession>
<feature type="transmembrane region" description="Helical" evidence="1">
    <location>
        <begin position="20"/>
        <end position="39"/>
    </location>
</feature>
<dbReference type="Pfam" id="PF20151">
    <property type="entry name" value="DUF6533"/>
    <property type="match status" value="1"/>
</dbReference>
<feature type="transmembrane region" description="Helical" evidence="1">
    <location>
        <begin position="51"/>
        <end position="76"/>
    </location>
</feature>
<feature type="transmembrane region" description="Helical" evidence="1">
    <location>
        <begin position="119"/>
        <end position="139"/>
    </location>
</feature>